<accession>A0A8T0T433</accession>
<keyword evidence="3" id="KW-1185">Reference proteome</keyword>
<dbReference type="EMBL" id="CM029044">
    <property type="protein sequence ID" value="KAG2605820.1"/>
    <property type="molecule type" value="Genomic_DNA"/>
</dbReference>
<dbReference type="InterPro" id="IPR036890">
    <property type="entry name" value="HATPase_C_sf"/>
</dbReference>
<dbReference type="Proteomes" id="UP000823388">
    <property type="component" value="Chromosome 4N"/>
</dbReference>
<comment type="caution">
    <text evidence="2">The sequence shown here is derived from an EMBL/GenBank/DDBJ whole genome shotgun (WGS) entry which is preliminary data.</text>
</comment>
<evidence type="ECO:0000313" key="2">
    <source>
        <dbReference type="EMBL" id="KAG2605820.1"/>
    </source>
</evidence>
<evidence type="ECO:0000313" key="3">
    <source>
        <dbReference type="Proteomes" id="UP000823388"/>
    </source>
</evidence>
<dbReference type="AlphaFoldDB" id="A0A8T0T433"/>
<sequence length="154" mass="17747">MLSGELGIELKDAAKRAVYKQVSRSKTHQDMKPETGSYDGSHNWSRVRFKFFDTSNEGFEKLIKTRLVEINATVANKVSIEYNEQTLDVKKFSQLVDVYPSMILEKRPDANKRFCIKVGDHIELGITRSNGAFTQPDRCRIRVKESTGRQRKMM</sequence>
<gene>
    <name evidence="2" type="ORF">PVAP13_4NG208800</name>
</gene>
<dbReference type="Gene3D" id="3.30.565.10">
    <property type="entry name" value="Histidine kinase-like ATPase, C-terminal domain"/>
    <property type="match status" value="1"/>
</dbReference>
<name>A0A8T0T433_PANVG</name>
<protein>
    <submittedName>
        <fullName evidence="2">Uncharacterized protein</fullName>
    </submittedName>
</protein>
<comment type="subunit">
    <text evidence="1">Homodimer.</text>
</comment>
<evidence type="ECO:0000256" key="1">
    <source>
        <dbReference type="ARBA" id="ARBA00011738"/>
    </source>
</evidence>
<organism evidence="2 3">
    <name type="scientific">Panicum virgatum</name>
    <name type="common">Blackwell switchgrass</name>
    <dbReference type="NCBI Taxonomy" id="38727"/>
    <lineage>
        <taxon>Eukaryota</taxon>
        <taxon>Viridiplantae</taxon>
        <taxon>Streptophyta</taxon>
        <taxon>Embryophyta</taxon>
        <taxon>Tracheophyta</taxon>
        <taxon>Spermatophyta</taxon>
        <taxon>Magnoliopsida</taxon>
        <taxon>Liliopsida</taxon>
        <taxon>Poales</taxon>
        <taxon>Poaceae</taxon>
        <taxon>PACMAD clade</taxon>
        <taxon>Panicoideae</taxon>
        <taxon>Panicodae</taxon>
        <taxon>Paniceae</taxon>
        <taxon>Panicinae</taxon>
        <taxon>Panicum</taxon>
        <taxon>Panicum sect. Hiantes</taxon>
    </lineage>
</organism>
<reference evidence="2" key="1">
    <citation type="submission" date="2020-05" db="EMBL/GenBank/DDBJ databases">
        <title>WGS assembly of Panicum virgatum.</title>
        <authorList>
            <person name="Lovell J.T."/>
            <person name="Jenkins J."/>
            <person name="Shu S."/>
            <person name="Juenger T.E."/>
            <person name="Schmutz J."/>
        </authorList>
    </citation>
    <scope>NUCLEOTIDE SEQUENCE</scope>
    <source>
        <strain evidence="2">AP13</strain>
    </source>
</reference>
<proteinExistence type="predicted"/>